<feature type="transmembrane region" description="Helical" evidence="7">
    <location>
        <begin position="443"/>
        <end position="467"/>
    </location>
</feature>
<dbReference type="AlphaFoldDB" id="A0A6A6CSF6"/>
<feature type="transmembrane region" description="Helical" evidence="7">
    <location>
        <begin position="144"/>
        <end position="167"/>
    </location>
</feature>
<sequence>MAGLHQDDKDVYGVEQVENTKMDRDKSPVDSESQLEFSPAEQRKILHRIDRRLIITVGVMYCISLMDRTNLSAAAIAGMTTELRLIGFRYSIITLVFFISYVIFQPPATVACKKIGPRRFLSSITFMWGCVMIGMGFVKTWDTLAGLRVILGLFEAGFFPACVYLLSTWYLRYEMGKRYAYFYILGMFASACAGILAYGLMQMDGLADLGGWRWIFIMEGIITVLVAIVGYFFLVPFPDDRPDKCWGFLNEREVAFVIARVEKDRADTTTEPFSLVKFLRPGLDPKVWGFALIFCCLTTVTYALAFFLPIILREGMGFSVGAAQCLVTPPYAFAGIVMYITGWIGDKYHVRGPLLVFNAVLCIIGLAMMGWVDSLGVRYFGVFFTCAGANANIPQCMSYQGNNIRGQWKRAFCSATLVGFGGIGGIAGSLVFRSQDSPEYLPGLWACMAACLIIIATVGVLDTYFYFANTKADRGEFAIEGAKDDFRYTY</sequence>
<dbReference type="SUPFAM" id="SSF103473">
    <property type="entry name" value="MFS general substrate transporter"/>
    <property type="match status" value="1"/>
</dbReference>
<dbReference type="OrthoDB" id="3639251at2759"/>
<dbReference type="InterPro" id="IPR020846">
    <property type="entry name" value="MFS_dom"/>
</dbReference>
<keyword evidence="4 7" id="KW-1133">Transmembrane helix</keyword>
<dbReference type="Pfam" id="PF07690">
    <property type="entry name" value="MFS_1"/>
    <property type="match status" value="1"/>
</dbReference>
<reference evidence="9" key="1">
    <citation type="journal article" date="2020" name="Stud. Mycol.">
        <title>101 Dothideomycetes genomes: a test case for predicting lifestyles and emergence of pathogens.</title>
        <authorList>
            <person name="Haridas S."/>
            <person name="Albert R."/>
            <person name="Binder M."/>
            <person name="Bloem J."/>
            <person name="Labutti K."/>
            <person name="Salamov A."/>
            <person name="Andreopoulos B."/>
            <person name="Baker S."/>
            <person name="Barry K."/>
            <person name="Bills G."/>
            <person name="Bluhm B."/>
            <person name="Cannon C."/>
            <person name="Castanera R."/>
            <person name="Culley D."/>
            <person name="Daum C."/>
            <person name="Ezra D."/>
            <person name="Gonzalez J."/>
            <person name="Henrissat B."/>
            <person name="Kuo A."/>
            <person name="Liang C."/>
            <person name="Lipzen A."/>
            <person name="Lutzoni F."/>
            <person name="Magnuson J."/>
            <person name="Mondo S."/>
            <person name="Nolan M."/>
            <person name="Ohm R."/>
            <person name="Pangilinan J."/>
            <person name="Park H.-J."/>
            <person name="Ramirez L."/>
            <person name="Alfaro M."/>
            <person name="Sun H."/>
            <person name="Tritt A."/>
            <person name="Yoshinaga Y."/>
            <person name="Zwiers L.-H."/>
            <person name="Turgeon B."/>
            <person name="Goodwin S."/>
            <person name="Spatafora J."/>
            <person name="Crous P."/>
            <person name="Grigoriev I."/>
        </authorList>
    </citation>
    <scope>NUCLEOTIDE SEQUENCE</scope>
    <source>
        <strain evidence="9">ATCC 36951</strain>
    </source>
</reference>
<keyword evidence="2" id="KW-0813">Transport</keyword>
<feature type="transmembrane region" description="Helical" evidence="7">
    <location>
        <begin position="318"/>
        <end position="340"/>
    </location>
</feature>
<proteinExistence type="predicted"/>
<feature type="transmembrane region" description="Helical" evidence="7">
    <location>
        <begin position="212"/>
        <end position="234"/>
    </location>
</feature>
<comment type="subcellular location">
    <subcellularLocation>
        <location evidence="1">Membrane</location>
        <topology evidence="1">Multi-pass membrane protein</topology>
    </subcellularLocation>
</comment>
<dbReference type="EMBL" id="ML993590">
    <property type="protein sequence ID" value="KAF2168406.1"/>
    <property type="molecule type" value="Genomic_DNA"/>
</dbReference>
<dbReference type="RefSeq" id="XP_033669295.1">
    <property type="nucleotide sequence ID" value="XM_033805722.1"/>
</dbReference>
<feature type="transmembrane region" description="Helical" evidence="7">
    <location>
        <begin position="352"/>
        <end position="372"/>
    </location>
</feature>
<keyword evidence="10" id="KW-1185">Reference proteome</keyword>
<feature type="transmembrane region" description="Helical" evidence="7">
    <location>
        <begin position="378"/>
        <end position="399"/>
    </location>
</feature>
<feature type="transmembrane region" description="Helical" evidence="7">
    <location>
        <begin position="88"/>
        <end position="108"/>
    </location>
</feature>
<feature type="transmembrane region" description="Helical" evidence="7">
    <location>
        <begin position="120"/>
        <end position="138"/>
    </location>
</feature>
<dbReference type="GeneID" id="54558994"/>
<evidence type="ECO:0000256" key="3">
    <source>
        <dbReference type="ARBA" id="ARBA00022692"/>
    </source>
</evidence>
<feature type="transmembrane region" description="Helical" evidence="7">
    <location>
        <begin position="287"/>
        <end position="312"/>
    </location>
</feature>
<name>A0A6A6CSF6_ZASCE</name>
<evidence type="ECO:0000256" key="2">
    <source>
        <dbReference type="ARBA" id="ARBA00022448"/>
    </source>
</evidence>
<feature type="transmembrane region" description="Helical" evidence="7">
    <location>
        <begin position="179"/>
        <end position="200"/>
    </location>
</feature>
<protein>
    <recommendedName>
        <fullName evidence="8">Major facilitator superfamily (MFS) profile domain-containing protein</fullName>
    </recommendedName>
</protein>
<evidence type="ECO:0000256" key="5">
    <source>
        <dbReference type="ARBA" id="ARBA00023136"/>
    </source>
</evidence>
<evidence type="ECO:0000256" key="4">
    <source>
        <dbReference type="ARBA" id="ARBA00022989"/>
    </source>
</evidence>
<evidence type="ECO:0000256" key="1">
    <source>
        <dbReference type="ARBA" id="ARBA00004141"/>
    </source>
</evidence>
<dbReference type="FunFam" id="1.20.1250.20:FF:000511">
    <property type="entry name" value="MFS general substrate transporter"/>
    <property type="match status" value="1"/>
</dbReference>
<dbReference type="Proteomes" id="UP000799537">
    <property type="component" value="Unassembled WGS sequence"/>
</dbReference>
<evidence type="ECO:0000313" key="9">
    <source>
        <dbReference type="EMBL" id="KAF2168406.1"/>
    </source>
</evidence>
<dbReference type="InterPro" id="IPR036259">
    <property type="entry name" value="MFS_trans_sf"/>
</dbReference>
<evidence type="ECO:0000256" key="6">
    <source>
        <dbReference type="SAM" id="MobiDB-lite"/>
    </source>
</evidence>
<dbReference type="GO" id="GO:0022857">
    <property type="term" value="F:transmembrane transporter activity"/>
    <property type="evidence" value="ECO:0007669"/>
    <property type="project" value="InterPro"/>
</dbReference>
<evidence type="ECO:0000256" key="7">
    <source>
        <dbReference type="SAM" id="Phobius"/>
    </source>
</evidence>
<feature type="compositionally biased region" description="Basic and acidic residues" evidence="6">
    <location>
        <begin position="1"/>
        <end position="29"/>
    </location>
</feature>
<feature type="domain" description="Major facilitator superfamily (MFS) profile" evidence="8">
    <location>
        <begin position="53"/>
        <end position="471"/>
    </location>
</feature>
<feature type="region of interest" description="Disordered" evidence="6">
    <location>
        <begin position="1"/>
        <end position="36"/>
    </location>
</feature>
<keyword evidence="3 7" id="KW-0812">Transmembrane</keyword>
<accession>A0A6A6CSF6</accession>
<gene>
    <name evidence="9" type="ORF">M409DRAFT_21157</name>
</gene>
<dbReference type="Gene3D" id="1.20.1250.20">
    <property type="entry name" value="MFS general substrate transporter like domains"/>
    <property type="match status" value="2"/>
</dbReference>
<feature type="transmembrane region" description="Helical" evidence="7">
    <location>
        <begin position="411"/>
        <end position="431"/>
    </location>
</feature>
<evidence type="ECO:0000313" key="10">
    <source>
        <dbReference type="Proteomes" id="UP000799537"/>
    </source>
</evidence>
<keyword evidence="5 7" id="KW-0472">Membrane</keyword>
<organism evidence="9 10">
    <name type="scientific">Zasmidium cellare ATCC 36951</name>
    <dbReference type="NCBI Taxonomy" id="1080233"/>
    <lineage>
        <taxon>Eukaryota</taxon>
        <taxon>Fungi</taxon>
        <taxon>Dikarya</taxon>
        <taxon>Ascomycota</taxon>
        <taxon>Pezizomycotina</taxon>
        <taxon>Dothideomycetes</taxon>
        <taxon>Dothideomycetidae</taxon>
        <taxon>Mycosphaerellales</taxon>
        <taxon>Mycosphaerellaceae</taxon>
        <taxon>Zasmidium</taxon>
    </lineage>
</organism>
<dbReference type="PROSITE" id="PS50850">
    <property type="entry name" value="MFS"/>
    <property type="match status" value="1"/>
</dbReference>
<dbReference type="InterPro" id="IPR011701">
    <property type="entry name" value="MFS"/>
</dbReference>
<dbReference type="PANTHER" id="PTHR43791:SF47">
    <property type="entry name" value="MAJOR FACILITATOR SUPERFAMILY (MFS) PROFILE DOMAIN-CONTAINING PROTEIN-RELATED"/>
    <property type="match status" value="1"/>
</dbReference>
<dbReference type="FunFam" id="1.20.1250.20:FF:000409">
    <property type="entry name" value="MFS general substrate transporter"/>
    <property type="match status" value="1"/>
</dbReference>
<dbReference type="PANTHER" id="PTHR43791">
    <property type="entry name" value="PERMEASE-RELATED"/>
    <property type="match status" value="1"/>
</dbReference>
<dbReference type="GO" id="GO:0016020">
    <property type="term" value="C:membrane"/>
    <property type="evidence" value="ECO:0007669"/>
    <property type="project" value="UniProtKB-SubCell"/>
</dbReference>
<feature type="transmembrane region" description="Helical" evidence="7">
    <location>
        <begin position="53"/>
        <end position="76"/>
    </location>
</feature>
<evidence type="ECO:0000259" key="8">
    <source>
        <dbReference type="PROSITE" id="PS50850"/>
    </source>
</evidence>